<dbReference type="Gene3D" id="2.180.10.10">
    <property type="entry name" value="RHS repeat-associated core"/>
    <property type="match status" value="1"/>
</dbReference>
<sequence>MAALGNAAAATAIATRAQALEEKIGGLISDIDGLEPGGPAARAAAVLSKLEGTVKNLRFPRHPDRPVPTFSQEAPGPALSLPASSTLPAYITADAYERAGQMYAFNGDLLLLAAAPPTPGEAASCAYTSPDLADDGKDVTITQEIQDLAEYLDYSPARIFEYVANEIAFEPYYGALKGAQGTLETGAGSATDQSSLLIALLRASNIPARYVRGDVQFQDETVPEAEATVNRWLRTRSYAASRSRLSAGQNPTAIQIIDGGGTPVGVRFAHVWVEACVPYAHYRGARWYNAGHRWVPLDPSFETRRFEVGLSTAETFDFDAYLSGFNTKLPHEVFEAQVRQSLGGSDSLPDVGYRSEKLPLMLDILPASLPYHIDQFTDWSNSGAPETASLPDSHRYLLHVGVKNGSGTDLGASLSRRLAALLTVPLTLSFEGATNSDRAVLDDWRRNGGMLPAGLDLEPVVRIDGDIAAQGTGSVPSETQDNQLELSISLGEARSSLSSACTNQPGTRMINAVCFDGIAATNYHALQAYAFQAAENVLGDLADSVVENVNAAAALADDLDGTLGRFLHYAALKYMGDISDAAVRVGRLRGTTGDSGLHLGLTSTQSHVEKFLDLPFGINRQGFLIDVPGGQSRARELVTGELDFEAFVLAGYVASALETFIWQETARLDAVSTITGIQHASEVGSEILTINPGNRGTELPKVNTTANDQGNPLAYDPSFVTNVLEAQYLDQDFDEIKVPEERINFQGWEGYVLVATKFVLDAEPGTPGDQTVASASFPISGGFAGGYSVPDPTPVVTYNRSTGTGYVGGSTTTASGGGTAGDDQAIVHLGQGAVGGGSGTSSPHNTYAGDPVNLITGNFFHSERDLVIPYRDLPIVFERAYNSRNPADGPLGYGWTHSFNHRLLFRDEKPDGVEDALDTDGITSSVVWVDGAGGEKHLSVTGDATGVPIGAPITTPDGFQFTLTREPDGTYRLEEKSGLAYAFESVPGQVGETARLARITSRNANSLTLGYVGSELRTVTDDTGRAITFGYDGGRIASLTDWTGREHRYAYDGAGNLTAYRNPLAVAGEQPPVTYDYYTAADSPVIDHAIRSITLPKGNGLAFEYYADGRVFRHTNSAGETFTFQYNDFRRETLVTDARGFTTRTFFNEYGNPIEVIAPDGAVTTY</sequence>
<dbReference type="EMBL" id="NRSJ01000081">
    <property type="protein sequence ID" value="MBK1707324.1"/>
    <property type="molecule type" value="Genomic_DNA"/>
</dbReference>
<proteinExistence type="predicted"/>
<feature type="domain" description="Transglutaminase-like" evidence="1">
    <location>
        <begin position="154"/>
        <end position="299"/>
    </location>
</feature>
<reference evidence="3" key="2">
    <citation type="journal article" date="2020" name="Microorganisms">
        <title>Osmotic Adaptation and Compatible Solute Biosynthesis of Phototrophic Bacteria as Revealed from Genome Analyses.</title>
        <authorList>
            <person name="Imhoff J.F."/>
            <person name="Rahn T."/>
            <person name="Kunzel S."/>
            <person name="Keller A."/>
            <person name="Neulinger S.C."/>
        </authorList>
    </citation>
    <scope>NUCLEOTIDE SEQUENCE</scope>
    <source>
        <strain evidence="3">DSM 11080</strain>
    </source>
</reference>
<feature type="non-terminal residue" evidence="3">
    <location>
        <position position="1166"/>
    </location>
</feature>
<protein>
    <recommendedName>
        <fullName evidence="5">YD repeat-containing protein</fullName>
    </recommendedName>
</protein>
<dbReference type="NCBIfam" id="TIGR01643">
    <property type="entry name" value="YD_repeat_2x"/>
    <property type="match status" value="2"/>
</dbReference>
<dbReference type="InterPro" id="IPR031325">
    <property type="entry name" value="RHS_repeat"/>
</dbReference>
<gene>
    <name evidence="3" type="ORF">CKO40_23020</name>
</gene>
<keyword evidence="4" id="KW-1185">Reference proteome</keyword>
<dbReference type="Gene3D" id="3.10.620.30">
    <property type="match status" value="1"/>
</dbReference>
<evidence type="ECO:0000313" key="4">
    <source>
        <dbReference type="Proteomes" id="UP001296776"/>
    </source>
</evidence>
<reference evidence="3" key="1">
    <citation type="submission" date="2017-08" db="EMBL/GenBank/DDBJ databases">
        <authorList>
            <person name="Imhoff J.F."/>
            <person name="Rahn T."/>
            <person name="Kuenzel S."/>
            <person name="Neulinger S.C."/>
        </authorList>
    </citation>
    <scope>NUCLEOTIDE SEQUENCE</scope>
    <source>
        <strain evidence="3">DSM 11080</strain>
    </source>
</reference>
<evidence type="ECO:0000259" key="1">
    <source>
        <dbReference type="Pfam" id="PF01841"/>
    </source>
</evidence>
<dbReference type="AlphaFoldDB" id="A0AAJ0U8K1"/>
<dbReference type="InterPro" id="IPR045351">
    <property type="entry name" value="DUF6531"/>
</dbReference>
<organism evidence="3 4">
    <name type="scientific">Halochromatium glycolicum</name>
    <dbReference type="NCBI Taxonomy" id="85075"/>
    <lineage>
        <taxon>Bacteria</taxon>
        <taxon>Pseudomonadati</taxon>
        <taxon>Pseudomonadota</taxon>
        <taxon>Gammaproteobacteria</taxon>
        <taxon>Chromatiales</taxon>
        <taxon>Chromatiaceae</taxon>
        <taxon>Halochromatium</taxon>
    </lineage>
</organism>
<dbReference type="Pfam" id="PF20148">
    <property type="entry name" value="DUF6531"/>
    <property type="match status" value="1"/>
</dbReference>
<dbReference type="InterPro" id="IPR038765">
    <property type="entry name" value="Papain-like_cys_pep_sf"/>
</dbReference>
<dbReference type="Proteomes" id="UP001296776">
    <property type="component" value="Unassembled WGS sequence"/>
</dbReference>
<dbReference type="Pfam" id="PF01841">
    <property type="entry name" value="Transglut_core"/>
    <property type="match status" value="1"/>
</dbReference>
<evidence type="ECO:0008006" key="5">
    <source>
        <dbReference type="Google" id="ProtNLM"/>
    </source>
</evidence>
<evidence type="ECO:0000259" key="2">
    <source>
        <dbReference type="Pfam" id="PF20148"/>
    </source>
</evidence>
<accession>A0AAJ0U8K1</accession>
<dbReference type="Pfam" id="PF05593">
    <property type="entry name" value="RHS_repeat"/>
    <property type="match status" value="1"/>
</dbReference>
<dbReference type="InterPro" id="IPR006530">
    <property type="entry name" value="YD"/>
</dbReference>
<dbReference type="SUPFAM" id="SSF54001">
    <property type="entry name" value="Cysteine proteinases"/>
    <property type="match status" value="1"/>
</dbReference>
<evidence type="ECO:0000313" key="3">
    <source>
        <dbReference type="EMBL" id="MBK1707324.1"/>
    </source>
</evidence>
<dbReference type="InterPro" id="IPR002931">
    <property type="entry name" value="Transglutaminase-like"/>
</dbReference>
<feature type="domain" description="DUF6531" evidence="2">
    <location>
        <begin position="849"/>
        <end position="907"/>
    </location>
</feature>
<comment type="caution">
    <text evidence="3">The sequence shown here is derived from an EMBL/GenBank/DDBJ whole genome shotgun (WGS) entry which is preliminary data.</text>
</comment>
<name>A0AAJ0U8K1_9GAMM</name>
<dbReference type="RefSeq" id="WP_200348811.1">
    <property type="nucleotide sequence ID" value="NZ_NRSJ01000081.1"/>
</dbReference>